<keyword evidence="6" id="KW-0119">Carbohydrate metabolism</keyword>
<dbReference type="EMBL" id="JBHMDO010000022">
    <property type="protein sequence ID" value="MFB9326801.1"/>
    <property type="molecule type" value="Genomic_DNA"/>
</dbReference>
<gene>
    <name evidence="8" type="ORF">ACFFSY_12820</name>
</gene>
<dbReference type="Gene3D" id="1.50.10.10">
    <property type="match status" value="1"/>
</dbReference>
<dbReference type="InterPro" id="IPR002037">
    <property type="entry name" value="Glyco_hydro_8"/>
</dbReference>
<organism evidence="8 9">
    <name type="scientific">Paenibacillus aurantiacus</name>
    <dbReference type="NCBI Taxonomy" id="1936118"/>
    <lineage>
        <taxon>Bacteria</taxon>
        <taxon>Bacillati</taxon>
        <taxon>Bacillota</taxon>
        <taxon>Bacilli</taxon>
        <taxon>Bacillales</taxon>
        <taxon>Paenibacillaceae</taxon>
        <taxon>Paenibacillus</taxon>
    </lineage>
</organism>
<proteinExistence type="inferred from homology"/>
<dbReference type="InterPro" id="IPR012341">
    <property type="entry name" value="6hp_glycosidase-like_sf"/>
</dbReference>
<keyword evidence="3 6" id="KW-0378">Hydrolase</keyword>
<dbReference type="PROSITE" id="PS00812">
    <property type="entry name" value="GLYCOSYL_HYDROL_F8"/>
    <property type="match status" value="1"/>
</dbReference>
<evidence type="ECO:0000256" key="3">
    <source>
        <dbReference type="ARBA" id="ARBA00022801"/>
    </source>
</evidence>
<evidence type="ECO:0000313" key="9">
    <source>
        <dbReference type="Proteomes" id="UP001589747"/>
    </source>
</evidence>
<dbReference type="PRINTS" id="PR00735">
    <property type="entry name" value="GLHYDRLASE8"/>
</dbReference>
<dbReference type="SUPFAM" id="SSF48208">
    <property type="entry name" value="Six-hairpin glycosidases"/>
    <property type="match status" value="1"/>
</dbReference>
<sequence>MKMKLKVLLLSGLCMSLLPVGAALAAGEAKPFPQHTMYTAGTIKPNNVTQTAMDNAVKSKWTTWKTNYLKPAGTGKYYVKYNSAGETVSEAHGYGMLLAVMMAGADTNAQTYFDGLYRYFREHPSAINANLMAWKQNSSFQNIEGEDSATDGDMDIAYSLLLAHRQWGSAGTINYLAEAKKVINAIMQSEVNQTRWTLRLGDWATSGNWGSATRPSDFMLNHMKAFKAATGDTKWDNVTNQTYSIINTIFANNSSATGLMPDFVIYQNNAYVPAPANFLESGNDGSYYYNSCRTPWRITTDYLISGDTRALNQINKLNSWIKTKTSNNPSSIMDGYTLSGSAVGDYNSGAFYAPFGVSAMTSSANQSWLNAIWTKTAGSASEGYYEDSIKLFSLLVMSSNWWTY</sequence>
<protein>
    <recommendedName>
        <fullName evidence="6">Glucanase</fullName>
        <ecNumber evidence="6">3.2.1.-</ecNumber>
    </recommendedName>
</protein>
<evidence type="ECO:0000256" key="5">
    <source>
        <dbReference type="PROSITE-ProRule" id="PRU10058"/>
    </source>
</evidence>
<evidence type="ECO:0000256" key="1">
    <source>
        <dbReference type="ARBA" id="ARBA00009209"/>
    </source>
</evidence>
<evidence type="ECO:0000256" key="2">
    <source>
        <dbReference type="ARBA" id="ARBA00022729"/>
    </source>
</evidence>
<reference evidence="8 9" key="1">
    <citation type="submission" date="2024-09" db="EMBL/GenBank/DDBJ databases">
        <authorList>
            <person name="Sun Q."/>
            <person name="Mori K."/>
        </authorList>
    </citation>
    <scope>NUCLEOTIDE SEQUENCE [LARGE SCALE GENOMIC DNA]</scope>
    <source>
        <strain evidence="8 9">TISTR 2452</strain>
    </source>
</reference>
<keyword evidence="9" id="KW-1185">Reference proteome</keyword>
<feature type="active site" description="Nucleophile" evidence="5">
    <location>
        <position position="151"/>
    </location>
</feature>
<keyword evidence="2 7" id="KW-0732">Signal</keyword>
<name>A0ABV5KQC5_9BACL</name>
<dbReference type="RefSeq" id="WP_377494429.1">
    <property type="nucleotide sequence ID" value="NZ_JBHMDO010000022.1"/>
</dbReference>
<comment type="caution">
    <text evidence="8">The sequence shown here is derived from an EMBL/GenBank/DDBJ whole genome shotgun (WGS) entry which is preliminary data.</text>
</comment>
<keyword evidence="4 6" id="KW-0326">Glycosidase</keyword>
<feature type="chain" id="PRO_5046672531" description="Glucanase" evidence="7">
    <location>
        <begin position="26"/>
        <end position="404"/>
    </location>
</feature>
<evidence type="ECO:0000256" key="7">
    <source>
        <dbReference type="SAM" id="SignalP"/>
    </source>
</evidence>
<evidence type="ECO:0000256" key="4">
    <source>
        <dbReference type="ARBA" id="ARBA00023295"/>
    </source>
</evidence>
<dbReference type="InterPro" id="IPR019834">
    <property type="entry name" value="Glyco_hydro_8_CS"/>
</dbReference>
<dbReference type="EC" id="3.2.1.-" evidence="6"/>
<dbReference type="Proteomes" id="UP001589747">
    <property type="component" value="Unassembled WGS sequence"/>
</dbReference>
<dbReference type="Pfam" id="PF01270">
    <property type="entry name" value="Glyco_hydro_8"/>
    <property type="match status" value="1"/>
</dbReference>
<accession>A0ABV5KQC5</accession>
<keyword evidence="6" id="KW-0624">Polysaccharide degradation</keyword>
<evidence type="ECO:0000313" key="8">
    <source>
        <dbReference type="EMBL" id="MFB9326801.1"/>
    </source>
</evidence>
<evidence type="ECO:0000256" key="6">
    <source>
        <dbReference type="RuleBase" id="RU361167"/>
    </source>
</evidence>
<dbReference type="GO" id="GO:0016787">
    <property type="term" value="F:hydrolase activity"/>
    <property type="evidence" value="ECO:0007669"/>
    <property type="project" value="UniProtKB-KW"/>
</dbReference>
<comment type="similarity">
    <text evidence="1 6">Belongs to the glycosyl hydrolase 8 (cellulase D) family.</text>
</comment>
<feature type="signal peptide" evidence="7">
    <location>
        <begin position="1"/>
        <end position="25"/>
    </location>
</feature>
<dbReference type="InterPro" id="IPR008928">
    <property type="entry name" value="6-hairpin_glycosidase_sf"/>
</dbReference>